<comment type="caution">
    <text evidence="2">The sequence shown here is derived from an EMBL/GenBank/DDBJ whole genome shotgun (WGS) entry which is preliminary data.</text>
</comment>
<dbReference type="RefSeq" id="WP_165258123.1">
    <property type="nucleotide sequence ID" value="NZ_JAAKZY010000030.1"/>
</dbReference>
<evidence type="ECO:0000256" key="1">
    <source>
        <dbReference type="SAM" id="MobiDB-lite"/>
    </source>
</evidence>
<dbReference type="AlphaFoldDB" id="A0A6G4V388"/>
<protein>
    <submittedName>
        <fullName evidence="2">Uncharacterized protein</fullName>
    </submittedName>
</protein>
<reference evidence="2 3" key="1">
    <citation type="submission" date="2020-02" db="EMBL/GenBank/DDBJ databases">
        <title>Whole-genome analyses of novel actinobacteria.</title>
        <authorList>
            <person name="Sahin N."/>
            <person name="Gencbay T."/>
        </authorList>
    </citation>
    <scope>NUCLEOTIDE SEQUENCE [LARGE SCALE GENOMIC DNA]</scope>
    <source>
        <strain evidence="2 3">HC44</strain>
    </source>
</reference>
<dbReference type="Proteomes" id="UP000472335">
    <property type="component" value="Unassembled WGS sequence"/>
</dbReference>
<name>A0A6G4V388_9ACTN</name>
<gene>
    <name evidence="2" type="ORF">G5C60_12370</name>
</gene>
<proteinExistence type="predicted"/>
<dbReference type="EMBL" id="JAAKZY010000030">
    <property type="protein sequence ID" value="NGO08395.1"/>
    <property type="molecule type" value="Genomic_DNA"/>
</dbReference>
<keyword evidence="3" id="KW-1185">Reference proteome</keyword>
<accession>A0A6G4V388</accession>
<organism evidence="2 3">
    <name type="scientific">Streptomyces scabichelini</name>
    <dbReference type="NCBI Taxonomy" id="2711217"/>
    <lineage>
        <taxon>Bacteria</taxon>
        <taxon>Bacillati</taxon>
        <taxon>Actinomycetota</taxon>
        <taxon>Actinomycetes</taxon>
        <taxon>Kitasatosporales</taxon>
        <taxon>Streptomycetaceae</taxon>
        <taxon>Streptomyces</taxon>
    </lineage>
</organism>
<evidence type="ECO:0000313" key="3">
    <source>
        <dbReference type="Proteomes" id="UP000472335"/>
    </source>
</evidence>
<evidence type="ECO:0000313" key="2">
    <source>
        <dbReference type="EMBL" id="NGO08395.1"/>
    </source>
</evidence>
<feature type="region of interest" description="Disordered" evidence="1">
    <location>
        <begin position="1"/>
        <end position="30"/>
    </location>
</feature>
<sequence>MRRRRTAIPGGANNASHRYDAGAPGDGSTTRLRLNAASKATHLSGAQERQALR</sequence>